<organism evidence="2 3">
    <name type="scientific">Trapa incisa</name>
    <dbReference type="NCBI Taxonomy" id="236973"/>
    <lineage>
        <taxon>Eukaryota</taxon>
        <taxon>Viridiplantae</taxon>
        <taxon>Streptophyta</taxon>
        <taxon>Embryophyta</taxon>
        <taxon>Tracheophyta</taxon>
        <taxon>Spermatophyta</taxon>
        <taxon>Magnoliopsida</taxon>
        <taxon>eudicotyledons</taxon>
        <taxon>Gunneridae</taxon>
        <taxon>Pentapetalae</taxon>
        <taxon>rosids</taxon>
        <taxon>malvids</taxon>
        <taxon>Myrtales</taxon>
        <taxon>Lythraceae</taxon>
        <taxon>Trapa</taxon>
    </lineage>
</organism>
<comment type="caution">
    <text evidence="2">The sequence shown here is derived from an EMBL/GenBank/DDBJ whole genome shotgun (WGS) entry which is preliminary data.</text>
</comment>
<feature type="region of interest" description="Disordered" evidence="1">
    <location>
        <begin position="1"/>
        <end position="28"/>
    </location>
</feature>
<proteinExistence type="predicted"/>
<evidence type="ECO:0000313" key="3">
    <source>
        <dbReference type="Proteomes" id="UP001345219"/>
    </source>
</evidence>
<dbReference type="EMBL" id="JAXIOK010000007">
    <property type="protein sequence ID" value="KAK4766374.1"/>
    <property type="molecule type" value="Genomic_DNA"/>
</dbReference>
<evidence type="ECO:0000313" key="2">
    <source>
        <dbReference type="EMBL" id="KAK4766374.1"/>
    </source>
</evidence>
<accession>A0AAN7KFC5</accession>
<dbReference type="AlphaFoldDB" id="A0AAN7KFC5"/>
<sequence length="76" mass="8450">MAHCPNRSAMAERGEDSESDSDSEADDKLHVQTLESEQYSIPSNYDAHVQYIKLLHRMGDIQKIRTAGEAMSGPSL</sequence>
<evidence type="ECO:0000256" key="1">
    <source>
        <dbReference type="SAM" id="MobiDB-lite"/>
    </source>
</evidence>
<name>A0AAN7KFC5_9MYRT</name>
<reference evidence="2 3" key="1">
    <citation type="journal article" date="2023" name="Hortic Res">
        <title>Pangenome of water caltrop reveals structural variations and asymmetric subgenome divergence after allopolyploidization.</title>
        <authorList>
            <person name="Zhang X."/>
            <person name="Chen Y."/>
            <person name="Wang L."/>
            <person name="Yuan Y."/>
            <person name="Fang M."/>
            <person name="Shi L."/>
            <person name="Lu R."/>
            <person name="Comes H.P."/>
            <person name="Ma Y."/>
            <person name="Chen Y."/>
            <person name="Huang G."/>
            <person name="Zhou Y."/>
            <person name="Zheng Z."/>
            <person name="Qiu Y."/>
        </authorList>
    </citation>
    <scope>NUCLEOTIDE SEQUENCE [LARGE SCALE GENOMIC DNA]</scope>
    <source>
        <tissue evidence="2">Roots</tissue>
    </source>
</reference>
<protein>
    <submittedName>
        <fullName evidence="2">Uncharacterized protein</fullName>
    </submittedName>
</protein>
<dbReference type="Proteomes" id="UP001345219">
    <property type="component" value="Chromosome 7"/>
</dbReference>
<keyword evidence="3" id="KW-1185">Reference proteome</keyword>
<gene>
    <name evidence="2" type="ORF">SAY87_008016</name>
</gene>